<feature type="compositionally biased region" description="Low complexity" evidence="1">
    <location>
        <begin position="226"/>
        <end position="238"/>
    </location>
</feature>
<accession>A0A6G1HMZ6</accession>
<dbReference type="AlphaFoldDB" id="A0A6G1HMZ6"/>
<feature type="compositionally biased region" description="Acidic residues" evidence="1">
    <location>
        <begin position="287"/>
        <end position="301"/>
    </location>
</feature>
<protein>
    <submittedName>
        <fullName evidence="2">Uncharacterized protein</fullName>
    </submittedName>
</protein>
<evidence type="ECO:0000256" key="1">
    <source>
        <dbReference type="SAM" id="MobiDB-lite"/>
    </source>
</evidence>
<dbReference type="EMBL" id="ML996704">
    <property type="protein sequence ID" value="KAF2397271.1"/>
    <property type="molecule type" value="Genomic_DNA"/>
</dbReference>
<feature type="region of interest" description="Disordered" evidence="1">
    <location>
        <begin position="276"/>
        <end position="301"/>
    </location>
</feature>
<evidence type="ECO:0000313" key="2">
    <source>
        <dbReference type="EMBL" id="KAF2397271.1"/>
    </source>
</evidence>
<dbReference type="Proteomes" id="UP000799640">
    <property type="component" value="Unassembled WGS sequence"/>
</dbReference>
<evidence type="ECO:0000313" key="3">
    <source>
        <dbReference type="Proteomes" id="UP000799640"/>
    </source>
</evidence>
<gene>
    <name evidence="2" type="ORF">EJ06DRAFT_169012</name>
</gene>
<feature type="compositionally biased region" description="Basic and acidic residues" evidence="1">
    <location>
        <begin position="1"/>
        <end position="12"/>
    </location>
</feature>
<reference evidence="2" key="1">
    <citation type="journal article" date="2020" name="Stud. Mycol.">
        <title>101 Dothideomycetes genomes: a test case for predicting lifestyles and emergence of pathogens.</title>
        <authorList>
            <person name="Haridas S."/>
            <person name="Albert R."/>
            <person name="Binder M."/>
            <person name="Bloem J."/>
            <person name="Labutti K."/>
            <person name="Salamov A."/>
            <person name="Andreopoulos B."/>
            <person name="Baker S."/>
            <person name="Barry K."/>
            <person name="Bills G."/>
            <person name="Bluhm B."/>
            <person name="Cannon C."/>
            <person name="Castanera R."/>
            <person name="Culley D."/>
            <person name="Daum C."/>
            <person name="Ezra D."/>
            <person name="Gonzalez J."/>
            <person name="Henrissat B."/>
            <person name="Kuo A."/>
            <person name="Liang C."/>
            <person name="Lipzen A."/>
            <person name="Lutzoni F."/>
            <person name="Magnuson J."/>
            <person name="Mondo S."/>
            <person name="Nolan M."/>
            <person name="Ohm R."/>
            <person name="Pangilinan J."/>
            <person name="Park H.-J."/>
            <person name="Ramirez L."/>
            <person name="Alfaro M."/>
            <person name="Sun H."/>
            <person name="Tritt A."/>
            <person name="Yoshinaga Y."/>
            <person name="Zwiers L.-H."/>
            <person name="Turgeon B."/>
            <person name="Goodwin S."/>
            <person name="Spatafora J."/>
            <person name="Crous P."/>
            <person name="Grigoriev I."/>
        </authorList>
    </citation>
    <scope>NUCLEOTIDE SEQUENCE</scope>
    <source>
        <strain evidence="2">CBS 262.69</strain>
    </source>
</reference>
<name>A0A6G1HMZ6_9PEZI</name>
<keyword evidence="3" id="KW-1185">Reference proteome</keyword>
<organism evidence="2 3">
    <name type="scientific">Trichodelitschia bisporula</name>
    <dbReference type="NCBI Taxonomy" id="703511"/>
    <lineage>
        <taxon>Eukaryota</taxon>
        <taxon>Fungi</taxon>
        <taxon>Dikarya</taxon>
        <taxon>Ascomycota</taxon>
        <taxon>Pezizomycotina</taxon>
        <taxon>Dothideomycetes</taxon>
        <taxon>Dothideomycetes incertae sedis</taxon>
        <taxon>Phaeotrichales</taxon>
        <taxon>Phaeotrichaceae</taxon>
        <taxon>Trichodelitschia</taxon>
    </lineage>
</organism>
<feature type="region of interest" description="Disordered" evidence="1">
    <location>
        <begin position="172"/>
        <end position="248"/>
    </location>
</feature>
<feature type="compositionally biased region" description="Polar residues" evidence="1">
    <location>
        <begin position="196"/>
        <end position="210"/>
    </location>
</feature>
<sequence length="301" mass="33341">MVPRTTDGEKQQIKSPGKRPAPPLDEAAQELDGLTQLAEKQLETQRAMIGYLRREVSALRYIKDYLSDKAEKQALMIGTLTRANDRLNRHLLTLEPYFEARNNPEANLAELHRKHEHLVENLRTGDAKAFATTAGVTRRHWEVAAEEVHGMWVDAASRSQAAWKRSPEYKDRAWPYLGGDGKPIGPKESDPASDIGSDNSVGFSNISRSPGGSGGKPVRPWAPVTSAGEESSGSQAEPENQEPANIWKSTATNVETTWLKAGHKVSDAWVKMKGEAYGKYRDTNVETSDETNTDTETEEDE</sequence>
<proteinExistence type="predicted"/>
<feature type="region of interest" description="Disordered" evidence="1">
    <location>
        <begin position="1"/>
        <end position="25"/>
    </location>
</feature>